<dbReference type="RefSeq" id="WP_395112752.1">
    <property type="nucleotide sequence ID" value="NZ_JBIMSO010000016.1"/>
</dbReference>
<comment type="similarity">
    <text evidence="1">Belongs to the Rv1128c/1148c/1588c/1702c/1945/3466 family.</text>
</comment>
<dbReference type="Pfam" id="PF02720">
    <property type="entry name" value="DUF222"/>
    <property type="match status" value="2"/>
</dbReference>
<evidence type="ECO:0000256" key="2">
    <source>
        <dbReference type="SAM" id="MobiDB-lite"/>
    </source>
</evidence>
<feature type="domain" description="HNH nuclease" evidence="3">
    <location>
        <begin position="361"/>
        <end position="413"/>
    </location>
</feature>
<gene>
    <name evidence="4" type="ORF">ACHIPZ_03730</name>
</gene>
<feature type="region of interest" description="Disordered" evidence="2">
    <location>
        <begin position="270"/>
        <end position="301"/>
    </location>
</feature>
<dbReference type="Pfam" id="PF01844">
    <property type="entry name" value="HNH"/>
    <property type="match status" value="1"/>
</dbReference>
<evidence type="ECO:0000313" key="5">
    <source>
        <dbReference type="Proteomes" id="UP001609175"/>
    </source>
</evidence>
<dbReference type="InterPro" id="IPR002711">
    <property type="entry name" value="HNH"/>
</dbReference>
<evidence type="ECO:0000256" key="1">
    <source>
        <dbReference type="ARBA" id="ARBA00023450"/>
    </source>
</evidence>
<dbReference type="CDD" id="cd00085">
    <property type="entry name" value="HNHc"/>
    <property type="match status" value="1"/>
</dbReference>
<accession>A0ABW7JHI3</accession>
<sequence>MGLGELLDTIDGHDPIEPWRCTDTELEHLVPALSASIHRLQSFRITLLTEAAERAIPQGRGANGAAAWLNNLTTSTSLRSAIRTAKLAAALTTDETVAAAYHAGRISGDDAVLIIAFLERPPTGMPEDAAASSRDYLIDTAAGGDTRDVRRAIARLEHIFDTDHTPAAEDVDRNEFYASTSLNGRMAIKGDVDAETAEMLLAALSPLAAPHPNTATGDRDARSAAQRRADAFAEILRRYLDSATGPTEGGDRPHLSVHINAADLIDSHDADSDTCAQHPTLADDTTTAASFGPDPSTAEPDRNAYRQLFEKTDTGWMPWMGPLTVRSTRRLACDCVRTTIVLDEDGCPVDLGRTTRVVSKRLRKVVAARDHGCAFPGCGRPESWCDAHHAWHWADGGPTDLDNLVLLCRFHHRLMHHTDWDVVMGTDRHPWFIPPAGIDPRREPIPAHGRASPKAA</sequence>
<dbReference type="Gene3D" id="1.10.30.50">
    <property type="match status" value="1"/>
</dbReference>
<comment type="caution">
    <text evidence="4">The sequence shown here is derived from an EMBL/GenBank/DDBJ whole genome shotgun (WGS) entry which is preliminary data.</text>
</comment>
<reference evidence="4 5" key="1">
    <citation type="submission" date="2024-10" db="EMBL/GenBank/DDBJ databases">
        <authorList>
            <person name="Riesco R."/>
        </authorList>
    </citation>
    <scope>NUCLEOTIDE SEQUENCE [LARGE SCALE GENOMIC DNA]</scope>
    <source>
        <strain evidence="4 5">NCIMB 15449</strain>
    </source>
</reference>
<dbReference type="SMART" id="SM00507">
    <property type="entry name" value="HNHc"/>
    <property type="match status" value="1"/>
</dbReference>
<proteinExistence type="inferred from homology"/>
<dbReference type="EMBL" id="JBIMSO010000016">
    <property type="protein sequence ID" value="MFH5207333.1"/>
    <property type="molecule type" value="Genomic_DNA"/>
</dbReference>
<feature type="region of interest" description="Disordered" evidence="2">
    <location>
        <begin position="435"/>
        <end position="456"/>
    </location>
</feature>
<dbReference type="InterPro" id="IPR003615">
    <property type="entry name" value="HNH_nuc"/>
</dbReference>
<name>A0ABW7JHI3_9NOCA</name>
<dbReference type="InterPro" id="IPR003870">
    <property type="entry name" value="DUF222"/>
</dbReference>
<evidence type="ECO:0000313" key="4">
    <source>
        <dbReference type="EMBL" id="MFH5207333.1"/>
    </source>
</evidence>
<dbReference type="Proteomes" id="UP001609175">
    <property type="component" value="Unassembled WGS sequence"/>
</dbReference>
<protein>
    <submittedName>
        <fullName evidence="4">DUF222 domain-containing protein</fullName>
    </submittedName>
</protein>
<organism evidence="4 5">
    <name type="scientific">Antrihabitans spumae</name>
    <dbReference type="NCBI Taxonomy" id="3373370"/>
    <lineage>
        <taxon>Bacteria</taxon>
        <taxon>Bacillati</taxon>
        <taxon>Actinomycetota</taxon>
        <taxon>Actinomycetes</taxon>
        <taxon>Mycobacteriales</taxon>
        <taxon>Nocardiaceae</taxon>
        <taxon>Antrihabitans</taxon>
    </lineage>
</organism>
<evidence type="ECO:0000259" key="3">
    <source>
        <dbReference type="SMART" id="SM00507"/>
    </source>
</evidence>